<comment type="caution">
    <text evidence="6">The sequence shown here is derived from an EMBL/GenBank/DDBJ whole genome shotgun (WGS) entry which is preliminary data.</text>
</comment>
<dbReference type="InterPro" id="IPR015300">
    <property type="entry name" value="DNA-bd_pseudobarrel_sf"/>
</dbReference>
<dbReference type="AlphaFoldDB" id="A0AAP0MQQ6"/>
<keyword evidence="3" id="KW-0238">DNA-binding</keyword>
<keyword evidence="5" id="KW-0539">Nucleus</keyword>
<evidence type="ECO:0000256" key="4">
    <source>
        <dbReference type="ARBA" id="ARBA00023163"/>
    </source>
</evidence>
<keyword evidence="4" id="KW-0804">Transcription</keyword>
<comment type="subcellular location">
    <subcellularLocation>
        <location evidence="1">Nucleus</location>
    </subcellularLocation>
</comment>
<proteinExistence type="predicted"/>
<gene>
    <name evidence="6" type="ORF">WN944_008633</name>
</gene>
<evidence type="ECO:0000256" key="5">
    <source>
        <dbReference type="ARBA" id="ARBA00023242"/>
    </source>
</evidence>
<evidence type="ECO:0000256" key="1">
    <source>
        <dbReference type="ARBA" id="ARBA00004123"/>
    </source>
</evidence>
<accession>A0AAP0MQQ6</accession>
<sequence length="112" mass="13151">MVDSPTGRHWAVNVEENGNRLYFGSGRHDFVKDHCLGYGGCRRSKKKPVIEGVRKALRKSPCHSFKSQNFYFIVPSMNTRKQYVIRFLQKIYHTLTSKLCSYKRQERDIAHD</sequence>
<organism evidence="6 7">
    <name type="scientific">Citrus x changshan-huyou</name>
    <dbReference type="NCBI Taxonomy" id="2935761"/>
    <lineage>
        <taxon>Eukaryota</taxon>
        <taxon>Viridiplantae</taxon>
        <taxon>Streptophyta</taxon>
        <taxon>Embryophyta</taxon>
        <taxon>Tracheophyta</taxon>
        <taxon>Spermatophyta</taxon>
        <taxon>Magnoliopsida</taxon>
        <taxon>eudicotyledons</taxon>
        <taxon>Gunneridae</taxon>
        <taxon>Pentapetalae</taxon>
        <taxon>rosids</taxon>
        <taxon>malvids</taxon>
        <taxon>Sapindales</taxon>
        <taxon>Rutaceae</taxon>
        <taxon>Aurantioideae</taxon>
        <taxon>Citrus</taxon>
    </lineage>
</organism>
<dbReference type="Proteomes" id="UP001428341">
    <property type="component" value="Unassembled WGS sequence"/>
</dbReference>
<dbReference type="SUPFAM" id="SSF101936">
    <property type="entry name" value="DNA-binding pseudobarrel domain"/>
    <property type="match status" value="1"/>
</dbReference>
<reference evidence="6 7" key="1">
    <citation type="submission" date="2024-05" db="EMBL/GenBank/DDBJ databases">
        <title>Haplotype-resolved chromosome-level genome assembly of Huyou (Citrus changshanensis).</title>
        <authorList>
            <person name="Miao C."/>
            <person name="Chen W."/>
            <person name="Wu Y."/>
            <person name="Wang L."/>
            <person name="Zhao S."/>
            <person name="Grierson D."/>
            <person name="Xu C."/>
            <person name="Chen K."/>
        </authorList>
    </citation>
    <scope>NUCLEOTIDE SEQUENCE [LARGE SCALE GENOMIC DNA]</scope>
    <source>
        <strain evidence="6">01-14</strain>
        <tissue evidence="6">Leaf</tissue>
    </source>
</reference>
<keyword evidence="7" id="KW-1185">Reference proteome</keyword>
<dbReference type="GO" id="GO:0003677">
    <property type="term" value="F:DNA binding"/>
    <property type="evidence" value="ECO:0007669"/>
    <property type="project" value="UniProtKB-KW"/>
</dbReference>
<evidence type="ECO:0000256" key="3">
    <source>
        <dbReference type="ARBA" id="ARBA00023125"/>
    </source>
</evidence>
<dbReference type="EMBL" id="JBCGBO010000003">
    <property type="protein sequence ID" value="KAK9216623.1"/>
    <property type="molecule type" value="Genomic_DNA"/>
</dbReference>
<evidence type="ECO:0000313" key="7">
    <source>
        <dbReference type="Proteomes" id="UP001428341"/>
    </source>
</evidence>
<dbReference type="GO" id="GO:0005634">
    <property type="term" value="C:nucleus"/>
    <property type="evidence" value="ECO:0007669"/>
    <property type="project" value="UniProtKB-SubCell"/>
</dbReference>
<keyword evidence="2" id="KW-0805">Transcription regulation</keyword>
<evidence type="ECO:0000256" key="2">
    <source>
        <dbReference type="ARBA" id="ARBA00023015"/>
    </source>
</evidence>
<dbReference type="Gene3D" id="2.40.330.10">
    <property type="entry name" value="DNA-binding pseudobarrel domain"/>
    <property type="match status" value="1"/>
</dbReference>
<protein>
    <submittedName>
        <fullName evidence="6">Uncharacterized protein</fullName>
    </submittedName>
</protein>
<name>A0AAP0MQQ6_9ROSI</name>
<evidence type="ECO:0000313" key="6">
    <source>
        <dbReference type="EMBL" id="KAK9216623.1"/>
    </source>
</evidence>